<comment type="function">
    <text evidence="17">A segment polarity gene required for wingless (wg)-dependent patterning processes, acting in both wg-sending cells and wg-target cells. In non-neuronal cells wls directs wg secretion. The wls traffic loop encompasses the Golgi, the cell surface, an endocytic compartment and a retrograde route leading back to the Golgi, and involves clathrin-mediated endocytosis and the retromer complex (a conserved protein complex consisting of Vps35 and Vps26). In neuronal cells (the larval motorneuron NMJ), the wg signal moves across the synapse via the release of wls-containing exosome-like vesicles. Postsynaptic wls is required for the trafficking of fz2 through the fz2-interacting protein Grip.</text>
</comment>
<evidence type="ECO:0000256" key="12">
    <source>
        <dbReference type="ARBA" id="ARBA00023018"/>
    </source>
</evidence>
<keyword evidence="16" id="KW-0966">Cell projection</keyword>
<keyword evidence="7" id="KW-0879">Wnt signaling pathway</keyword>
<feature type="transmembrane region" description="Helical" evidence="21">
    <location>
        <begin position="487"/>
        <end position="508"/>
    </location>
</feature>
<evidence type="ECO:0000256" key="7">
    <source>
        <dbReference type="ARBA" id="ARBA00022687"/>
    </source>
</evidence>
<evidence type="ECO:0000256" key="16">
    <source>
        <dbReference type="ARBA" id="ARBA00023273"/>
    </source>
</evidence>
<dbReference type="InterPro" id="IPR047843">
    <property type="entry name" value="WLS-like_TM"/>
</dbReference>
<evidence type="ECO:0000256" key="11">
    <source>
        <dbReference type="ARBA" id="ARBA00022989"/>
    </source>
</evidence>
<dbReference type="GO" id="GO:0042734">
    <property type="term" value="C:presynaptic membrane"/>
    <property type="evidence" value="ECO:0007669"/>
    <property type="project" value="UniProtKB-SubCell"/>
</dbReference>
<evidence type="ECO:0000256" key="8">
    <source>
        <dbReference type="ARBA" id="ARBA00022692"/>
    </source>
</evidence>
<evidence type="ECO:0000256" key="2">
    <source>
        <dbReference type="ARBA" id="ARBA00004477"/>
    </source>
</evidence>
<evidence type="ECO:0000313" key="25">
    <source>
        <dbReference type="Proteomes" id="UP000655588"/>
    </source>
</evidence>
<evidence type="ECO:0000256" key="21">
    <source>
        <dbReference type="SAM" id="Phobius"/>
    </source>
</evidence>
<keyword evidence="14 21" id="KW-0472">Membrane</keyword>
<dbReference type="PANTHER" id="PTHR13449:SF2">
    <property type="entry name" value="PROTEIN WNTLESS HOMOLOG"/>
    <property type="match status" value="1"/>
</dbReference>
<evidence type="ECO:0000256" key="19">
    <source>
        <dbReference type="ARBA" id="ARBA00034104"/>
    </source>
</evidence>
<proteinExistence type="inferred from homology"/>
<dbReference type="GO" id="GO:0016055">
    <property type="term" value="P:Wnt signaling pathway"/>
    <property type="evidence" value="ECO:0007669"/>
    <property type="project" value="UniProtKB-KW"/>
</dbReference>
<comment type="subunit">
    <text evidence="18">Interacts with wg; in the Golgi. Interacts with Vps35, a component of the retromer complex; wls stability is regulated by Vps35.</text>
</comment>
<dbReference type="InterPro" id="IPR009551">
    <property type="entry name" value="Wntless"/>
</dbReference>
<name>A0A833SBG8_9HYME</name>
<keyword evidence="11 21" id="KW-1133">Transmembrane helix</keyword>
<evidence type="ECO:0000256" key="4">
    <source>
        <dbReference type="ARBA" id="ARBA00008148"/>
    </source>
</evidence>
<dbReference type="Pfam" id="PF06664">
    <property type="entry name" value="WLS-like_TM"/>
    <property type="match status" value="1"/>
</dbReference>
<keyword evidence="12" id="KW-0770">Synapse</keyword>
<evidence type="ECO:0000256" key="1">
    <source>
        <dbReference type="ARBA" id="ARBA00004337"/>
    </source>
</evidence>
<evidence type="ECO:0000256" key="15">
    <source>
        <dbReference type="ARBA" id="ARBA00023257"/>
    </source>
</evidence>
<keyword evidence="13" id="KW-0333">Golgi apparatus</keyword>
<evidence type="ECO:0000256" key="5">
    <source>
        <dbReference type="ARBA" id="ARBA00015887"/>
    </source>
</evidence>
<dbReference type="GO" id="GO:0045211">
    <property type="term" value="C:postsynaptic membrane"/>
    <property type="evidence" value="ECO:0007669"/>
    <property type="project" value="UniProtKB-SubCell"/>
</dbReference>
<evidence type="ECO:0000256" key="6">
    <source>
        <dbReference type="ARBA" id="ARBA00022473"/>
    </source>
</evidence>
<feature type="domain" description="Wntless-like transmembrane" evidence="22">
    <location>
        <begin position="239"/>
        <end position="511"/>
    </location>
</feature>
<keyword evidence="25" id="KW-1185">Reference proteome</keyword>
<comment type="similarity">
    <text evidence="4">Belongs to the wntless family.</text>
</comment>
<dbReference type="PANTHER" id="PTHR13449">
    <property type="entry name" value="INTEGRAL MEMBRANE PROTEIN GPR177"/>
    <property type="match status" value="1"/>
</dbReference>
<dbReference type="AlphaFoldDB" id="A0A833SBG8"/>
<evidence type="ECO:0000256" key="20">
    <source>
        <dbReference type="ARBA" id="ARBA00034107"/>
    </source>
</evidence>
<comment type="caution">
    <text evidence="24">The sequence shown here is derived from an EMBL/GenBank/DDBJ whole genome shotgun (WGS) entry which is preliminary data.</text>
</comment>
<feature type="transmembrane region" description="Helical" evidence="21">
    <location>
        <begin position="391"/>
        <end position="415"/>
    </location>
</feature>
<dbReference type="GO" id="GO:0010008">
    <property type="term" value="C:endosome membrane"/>
    <property type="evidence" value="ECO:0007669"/>
    <property type="project" value="UniProtKB-SubCell"/>
</dbReference>
<dbReference type="Proteomes" id="UP000655588">
    <property type="component" value="Unassembled WGS sequence"/>
</dbReference>
<evidence type="ECO:0000259" key="22">
    <source>
        <dbReference type="Pfam" id="PF06664"/>
    </source>
</evidence>
<sequence>MQGTIIENLSGRKLLVLVILLVIAQIVCFLIGGLIDCMYDILAPTPASSQNILGTPCKDIRINGSEPGGNKWFYSRGKGKCNSVDMNRFSFDSHHQAYQVVYTFQMPVPRNSMQLDYSRWQQNLIGVLQVDIVYHSQIEIAPRTKITLDARLAYRNKGDPDDAWKPYAASVVERILDCSIDDAMEQYNYNCSVVPLFELGSLFHDYYLLNIRLPADTDRNINQGLGHITDLWLTAINQNGGFTKVWVSLKTIYFPIVLCVLIWYWRRVHMLSRSPALLEYLLLALGIALLFLNLPLEYLTLAYDMPFMLLLGDIRQGVFYAILLSFWLVFAGEHLMIQEGEQRNSLKCYWRHLSAVGIGCLSLFVFDMCERGVQLRNPFYSIWVTDLGTKFALSFIILAGVSAGVYLIFLAYMIWKVFMNISAKRAALPSMSSARRLHYEGVIYRFKFLMIATLLCASLTVVGFILGQVAEGQWKWDEELHLEMTSAFFTGVYGMWNIYIIALLCLYAPSHKQWPIEPSENSISEEIEFSRLSTDPNEMLSLTAFARKAAVE</sequence>
<evidence type="ECO:0000259" key="23">
    <source>
        <dbReference type="Pfam" id="PF21883"/>
    </source>
</evidence>
<keyword evidence="6" id="KW-0217">Developmental protein</keyword>
<feature type="transmembrane region" description="Helical" evidence="21">
    <location>
        <begin position="245"/>
        <end position="265"/>
    </location>
</feature>
<comment type="subcellular location">
    <subcellularLocation>
        <location evidence="2">Endoplasmic reticulum membrane</location>
        <topology evidence="2">Multi-pass membrane protein</topology>
    </subcellularLocation>
    <subcellularLocation>
        <location evidence="1">Endosome membrane</location>
        <topology evidence="1">Multi-pass membrane protein</topology>
    </subcellularLocation>
    <subcellularLocation>
        <location evidence="3">Golgi apparatus membrane</location>
        <topology evidence="3">Multi-pass membrane protein</topology>
    </subcellularLocation>
    <subcellularLocation>
        <location evidence="19">Postsynaptic cell membrane</location>
        <topology evidence="19">Multi-pass membrane protein</topology>
    </subcellularLocation>
    <subcellularLocation>
        <location evidence="20">Presynaptic cell membrane</location>
        <topology evidence="20">Multi-pass membrane protein</topology>
    </subcellularLocation>
</comment>
<keyword evidence="9" id="KW-0709">Segmentation polarity protein</keyword>
<keyword evidence="10" id="KW-0967">Endosome</keyword>
<dbReference type="GO" id="GO:0017147">
    <property type="term" value="F:Wnt-protein binding"/>
    <property type="evidence" value="ECO:0007669"/>
    <property type="project" value="InterPro"/>
</dbReference>
<accession>A0A833SBG8</accession>
<evidence type="ECO:0000256" key="10">
    <source>
        <dbReference type="ARBA" id="ARBA00022753"/>
    </source>
</evidence>
<dbReference type="EMBL" id="WNWW01000201">
    <property type="protein sequence ID" value="KAF3428795.1"/>
    <property type="molecule type" value="Genomic_DNA"/>
</dbReference>
<dbReference type="GO" id="GO:0061355">
    <property type="term" value="P:Wnt protein secretion"/>
    <property type="evidence" value="ECO:0007669"/>
    <property type="project" value="TreeGrafter"/>
</dbReference>
<feature type="transmembrane region" description="Helical" evidence="21">
    <location>
        <begin position="277"/>
        <end position="298"/>
    </location>
</feature>
<dbReference type="GO" id="GO:0007367">
    <property type="term" value="P:segment polarity determination"/>
    <property type="evidence" value="ECO:0007669"/>
    <property type="project" value="UniProtKB-KW"/>
</dbReference>
<dbReference type="GO" id="GO:0005789">
    <property type="term" value="C:endoplasmic reticulum membrane"/>
    <property type="evidence" value="ECO:0007669"/>
    <property type="project" value="UniProtKB-SubCell"/>
</dbReference>
<dbReference type="GO" id="GO:0000139">
    <property type="term" value="C:Golgi membrane"/>
    <property type="evidence" value="ECO:0007669"/>
    <property type="project" value="UniProtKB-SubCell"/>
</dbReference>
<evidence type="ECO:0000256" key="9">
    <source>
        <dbReference type="ARBA" id="ARBA00022716"/>
    </source>
</evidence>
<reference evidence="24" key="1">
    <citation type="submission" date="2019-11" db="EMBL/GenBank/DDBJ databases">
        <title>The nuclear and mitochondrial genomes of Frieseomelitta varia - a highly eusocial stingless bee (Meliponini) with a permanently sterile worker caste.</title>
        <authorList>
            <person name="Freitas F.C.P."/>
            <person name="Lourenco A.P."/>
            <person name="Nunes F.M.F."/>
            <person name="Paschoal A.R."/>
            <person name="Abreu F.C.P."/>
            <person name="Barbin F.O."/>
            <person name="Bataglia L."/>
            <person name="Cardoso-Junior C.A.M."/>
            <person name="Cervoni M.S."/>
            <person name="Silva S.R."/>
            <person name="Dalarmi F."/>
            <person name="Del Lama M.A."/>
            <person name="Depintor T.S."/>
            <person name="Ferreira K.M."/>
            <person name="Goria P.S."/>
            <person name="Jaskot M.C."/>
            <person name="Lago D.C."/>
            <person name="Luna-Lucena D."/>
            <person name="Moda L.M."/>
            <person name="Nascimento L."/>
            <person name="Pedrino M."/>
            <person name="Rabico F.O."/>
            <person name="Sanches F.C."/>
            <person name="Santos D.E."/>
            <person name="Santos C.G."/>
            <person name="Vieira J."/>
            <person name="Lopes T.F."/>
            <person name="Barchuk A.R."/>
            <person name="Hartfelder K."/>
            <person name="Simoes Z.L.P."/>
            <person name="Bitondi M.M.G."/>
            <person name="Pinheiro D.G."/>
        </authorList>
    </citation>
    <scope>NUCLEOTIDE SEQUENCE</scope>
    <source>
        <strain evidence="24">USP_RPSP 00005682</strain>
        <tissue evidence="24">Whole individual</tissue>
    </source>
</reference>
<keyword evidence="15" id="KW-0628">Postsynaptic cell membrane</keyword>
<evidence type="ECO:0000256" key="3">
    <source>
        <dbReference type="ARBA" id="ARBA00004653"/>
    </source>
</evidence>
<gene>
    <name evidence="24" type="ORF">E2986_01951</name>
</gene>
<evidence type="ECO:0000256" key="14">
    <source>
        <dbReference type="ARBA" id="ARBA00023136"/>
    </source>
</evidence>
<feature type="transmembrane region" description="Helical" evidence="21">
    <location>
        <begin position="318"/>
        <end position="337"/>
    </location>
</feature>
<dbReference type="GO" id="GO:0006886">
    <property type="term" value="P:intracellular protein transport"/>
    <property type="evidence" value="ECO:0007669"/>
    <property type="project" value="TreeGrafter"/>
</dbReference>
<feature type="transmembrane region" description="Helical" evidence="21">
    <location>
        <begin position="349"/>
        <end position="366"/>
    </location>
</feature>
<feature type="domain" description="Wntless GOLD" evidence="23">
    <location>
        <begin position="57"/>
        <end position="238"/>
    </location>
</feature>
<dbReference type="Pfam" id="PF21883">
    <property type="entry name" value="WLS_GOLD"/>
    <property type="match status" value="1"/>
</dbReference>
<keyword evidence="8 21" id="KW-0812">Transmembrane</keyword>
<evidence type="ECO:0000313" key="24">
    <source>
        <dbReference type="EMBL" id="KAF3428795.1"/>
    </source>
</evidence>
<evidence type="ECO:0000256" key="13">
    <source>
        <dbReference type="ARBA" id="ARBA00023034"/>
    </source>
</evidence>
<evidence type="ECO:0000256" key="17">
    <source>
        <dbReference type="ARBA" id="ARBA00025339"/>
    </source>
</evidence>
<protein>
    <recommendedName>
        <fullName evidence="5">Protein wntless</fullName>
    </recommendedName>
</protein>
<feature type="transmembrane region" description="Helical" evidence="21">
    <location>
        <begin position="14"/>
        <end position="35"/>
    </location>
</feature>
<organism evidence="24 25">
    <name type="scientific">Frieseomelitta varia</name>
    <dbReference type="NCBI Taxonomy" id="561572"/>
    <lineage>
        <taxon>Eukaryota</taxon>
        <taxon>Metazoa</taxon>
        <taxon>Ecdysozoa</taxon>
        <taxon>Arthropoda</taxon>
        <taxon>Hexapoda</taxon>
        <taxon>Insecta</taxon>
        <taxon>Pterygota</taxon>
        <taxon>Neoptera</taxon>
        <taxon>Endopterygota</taxon>
        <taxon>Hymenoptera</taxon>
        <taxon>Apocrita</taxon>
        <taxon>Aculeata</taxon>
        <taxon>Apoidea</taxon>
        <taxon>Anthophila</taxon>
        <taxon>Apidae</taxon>
        <taxon>Frieseomelitta</taxon>
    </lineage>
</organism>
<dbReference type="InterPro" id="IPR053936">
    <property type="entry name" value="WLS_GOLD"/>
</dbReference>
<feature type="transmembrane region" description="Helical" evidence="21">
    <location>
        <begin position="446"/>
        <end position="467"/>
    </location>
</feature>
<evidence type="ECO:0000256" key="18">
    <source>
        <dbReference type="ARBA" id="ARBA00025880"/>
    </source>
</evidence>